<protein>
    <submittedName>
        <fullName evidence="1">Uncharacterized protein</fullName>
    </submittedName>
</protein>
<accession>A0ABS0PVD2</accession>
<evidence type="ECO:0000313" key="1">
    <source>
        <dbReference type="EMBL" id="MBH5401045.1"/>
    </source>
</evidence>
<dbReference type="Proteomes" id="UP000807370">
    <property type="component" value="Unassembled WGS sequence"/>
</dbReference>
<gene>
    <name evidence="1" type="ORF">HZZ13_25165</name>
</gene>
<sequence length="86" mass="9924">MKLVKVLEAIETVSRATGKPQQRRLVVLQREDGHFSFAEEYSYRSECESEVITEGWQQLPPEGIFETAEMAEAEGRSTLLTRHRQK</sequence>
<dbReference type="EMBL" id="JACCHP010000018">
    <property type="protein sequence ID" value="MBH5401045.1"/>
    <property type="molecule type" value="Genomic_DNA"/>
</dbReference>
<reference evidence="1 2" key="1">
    <citation type="submission" date="2020-07" db="EMBL/GenBank/DDBJ databases">
        <title>Bradyrhizobium diversity isolated from nodules of indigenous legumes of Western Australia.</title>
        <authorList>
            <person name="Klepa M.S."/>
        </authorList>
    </citation>
    <scope>NUCLEOTIDE SEQUENCE [LARGE SCALE GENOMIC DNA]</scope>
    <source>
        <strain evidence="1 2">CNPSo 4010</strain>
    </source>
</reference>
<comment type="caution">
    <text evidence="1">The sequence shown here is derived from an EMBL/GenBank/DDBJ whole genome shotgun (WGS) entry which is preliminary data.</text>
</comment>
<keyword evidence="2" id="KW-1185">Reference proteome</keyword>
<name>A0ABS0PVD2_9BRAD</name>
<organism evidence="1 2">
    <name type="scientific">Bradyrhizobium agreste</name>
    <dbReference type="NCBI Taxonomy" id="2751811"/>
    <lineage>
        <taxon>Bacteria</taxon>
        <taxon>Pseudomonadati</taxon>
        <taxon>Pseudomonadota</taxon>
        <taxon>Alphaproteobacteria</taxon>
        <taxon>Hyphomicrobiales</taxon>
        <taxon>Nitrobacteraceae</taxon>
        <taxon>Bradyrhizobium</taxon>
    </lineage>
</organism>
<evidence type="ECO:0000313" key="2">
    <source>
        <dbReference type="Proteomes" id="UP000807370"/>
    </source>
</evidence>
<proteinExistence type="predicted"/>
<dbReference type="RefSeq" id="WP_197962189.1">
    <property type="nucleotide sequence ID" value="NZ_JACCHP010000018.1"/>
</dbReference>